<feature type="compositionally biased region" description="Low complexity" evidence="3">
    <location>
        <begin position="1266"/>
        <end position="1282"/>
    </location>
</feature>
<evidence type="ECO:0000259" key="4">
    <source>
        <dbReference type="PROSITE" id="PS50102"/>
    </source>
</evidence>
<dbReference type="SUPFAM" id="SSF54928">
    <property type="entry name" value="RNA-binding domain, RBD"/>
    <property type="match status" value="2"/>
</dbReference>
<feature type="compositionally biased region" description="Basic and acidic residues" evidence="3">
    <location>
        <begin position="305"/>
        <end position="322"/>
    </location>
</feature>
<feature type="compositionally biased region" description="Basic and acidic residues" evidence="3">
    <location>
        <begin position="873"/>
        <end position="883"/>
    </location>
</feature>
<dbReference type="InterPro" id="IPR035979">
    <property type="entry name" value="RBD_domain_sf"/>
</dbReference>
<feature type="compositionally biased region" description="Polar residues" evidence="3">
    <location>
        <begin position="1108"/>
        <end position="1138"/>
    </location>
</feature>
<dbReference type="CDD" id="cd00590">
    <property type="entry name" value="RRM_SF"/>
    <property type="match status" value="1"/>
</dbReference>
<feature type="region of interest" description="Disordered" evidence="3">
    <location>
        <begin position="78"/>
        <end position="102"/>
    </location>
</feature>
<keyword evidence="1 2" id="KW-0694">RNA-binding</keyword>
<dbReference type="PANTHER" id="PTHR10352">
    <property type="entry name" value="EUKARYOTIC TRANSLATION INITIATION FACTOR 3 SUBUNIT G"/>
    <property type="match status" value="1"/>
</dbReference>
<feature type="region of interest" description="Disordered" evidence="3">
    <location>
        <begin position="733"/>
        <end position="764"/>
    </location>
</feature>
<feature type="compositionally biased region" description="Basic and acidic residues" evidence="3">
    <location>
        <begin position="329"/>
        <end position="341"/>
    </location>
</feature>
<evidence type="ECO:0000256" key="2">
    <source>
        <dbReference type="PROSITE-ProRule" id="PRU00176"/>
    </source>
</evidence>
<comment type="caution">
    <text evidence="5">The sequence shown here is derived from an EMBL/GenBank/DDBJ whole genome shotgun (WGS) entry which is preliminary data.</text>
</comment>
<dbReference type="Proteomes" id="UP001050691">
    <property type="component" value="Unassembled WGS sequence"/>
</dbReference>
<feature type="compositionally biased region" description="Basic and acidic residues" evidence="3">
    <location>
        <begin position="78"/>
        <end position="89"/>
    </location>
</feature>
<feature type="region of interest" description="Disordered" evidence="3">
    <location>
        <begin position="644"/>
        <end position="663"/>
    </location>
</feature>
<name>A0AAV5A8I8_9AGAM</name>
<dbReference type="SMART" id="SM00360">
    <property type="entry name" value="RRM"/>
    <property type="match status" value="2"/>
</dbReference>
<dbReference type="Gene3D" id="3.30.70.330">
    <property type="match status" value="2"/>
</dbReference>
<feature type="region of interest" description="Disordered" evidence="3">
    <location>
        <begin position="1107"/>
        <end position="1138"/>
    </location>
</feature>
<feature type="domain" description="RRM" evidence="4">
    <location>
        <begin position="771"/>
        <end position="852"/>
    </location>
</feature>
<feature type="region of interest" description="Disordered" evidence="3">
    <location>
        <begin position="422"/>
        <end position="441"/>
    </location>
</feature>
<accession>A0AAV5A8I8</accession>
<feature type="compositionally biased region" description="Basic and acidic residues" evidence="3">
    <location>
        <begin position="546"/>
        <end position="555"/>
    </location>
</feature>
<dbReference type="EMBL" id="BPWL01000004">
    <property type="protein sequence ID" value="GJJ09768.1"/>
    <property type="molecule type" value="Genomic_DNA"/>
</dbReference>
<dbReference type="InterPro" id="IPR000504">
    <property type="entry name" value="RRM_dom"/>
</dbReference>
<feature type="region of interest" description="Disordered" evidence="3">
    <location>
        <begin position="517"/>
        <end position="586"/>
    </location>
</feature>
<feature type="compositionally biased region" description="Low complexity" evidence="3">
    <location>
        <begin position="996"/>
        <end position="1010"/>
    </location>
</feature>
<gene>
    <name evidence="5" type="ORF">Clacol_003992</name>
</gene>
<dbReference type="GO" id="GO:0003723">
    <property type="term" value="F:RNA binding"/>
    <property type="evidence" value="ECO:0007669"/>
    <property type="project" value="UniProtKB-UniRule"/>
</dbReference>
<feature type="region of interest" description="Disordered" evidence="3">
    <location>
        <begin position="305"/>
        <end position="341"/>
    </location>
</feature>
<dbReference type="PROSITE" id="PS50102">
    <property type="entry name" value="RRM"/>
    <property type="match status" value="2"/>
</dbReference>
<feature type="region of interest" description="Disordered" evidence="3">
    <location>
        <begin position="1238"/>
        <end position="1346"/>
    </location>
</feature>
<keyword evidence="6" id="KW-1185">Reference proteome</keyword>
<evidence type="ECO:0000256" key="3">
    <source>
        <dbReference type="SAM" id="MobiDB-lite"/>
    </source>
</evidence>
<dbReference type="Pfam" id="PF00076">
    <property type="entry name" value="RRM_1"/>
    <property type="match status" value="2"/>
</dbReference>
<sequence length="1363" mass="150158">MPPTPQPHRTWGTRYDSLRDLVSAPSTSPPNVNNTNNPRSHKNDNSMPNTSCIRNVPVATKPVSFPLHNDAVKERVRMQPQHQDDRYSERLPNANSKPEGYSYHNYSNQYSPLGVHARMPHDASVFIASLPSHLTDPELQGLLTEHLNHHATIKHVKLIRDNRNAVCAFVQVQSATQATELIDKCNLSLFMDRQIRCERARAFRTLLVSWVRQEESNHTTKNSPSPQPLRLRRCRGSRFVHVTSGADAFCADPQQLFNYSPPRADDPLCGPGVFFESGIAEGDLESLKQLMEAFGPLEFIASFDPKIHETGGDNDPDPRTVDDIDDTVNNDHRSVDSTPKDSIGHENLDGIWAIKWEHRNDAVSAVTVFFSLSRHCPRIGNIDNIRLFKQSTTSVFAGAILMDGRYPQEYPQVSKIFPDTGYPSNPSTPYRPGNHSNPTTPHRPRVFGHGTQWYNGNGNQNKQYQFHNHSYSLNYDHNHSSARGKFNGNSSDAIGPVVHKSAKLPLSFSESDFPPLNGNPNLLGNSEHNVNGDTSEPGVGIGLGQSDDRTPRRTGAENYSVWNGTNSLTFSRSNAPSPSPPPESKSLLTSLWLPLETTHSTGVIVGNANNNMSDSIDSSYAEVVLHTPETPDLELEIEGADGSASGVDTSPLTPGFSETPHTPRSAYISRLSYKNGNLEAQSGIELGKTNSHGSKIDLEINTPQSTNGNYIITQSHSRTNSTSKSVKVSVITKHSHRHHPSQIHDQERDEEESVMASPGDSPSASVSAFDRELFVGGLNVESWGDERLREVFAQYGPIEELRFIKPGYHAPAHRRGFAFIRYVNREDAQKAIHGQHMRLYDDHKIKVQLRDTHPNNRRSQWNYRGRARYNQGHRAEDTKKNSSSERVSSSPSKSHEEEILLPDDDVTPKYPCITDPLPEEEAALQNPLIQDKDREVPNHRFSPGTRFPDPTALESSPPSLSPPFKEPPRADLARRTTQSESGLRSPPPASNADALSTYAPSSTESAPPSSSYYAYPGIATNSWVPPYPLYAPSSHEFSHSGNTTVSSTQSVPSSDPWIGMYRNMLPAVPWFNPPPGVELTSAPLRPTGYFQRDGIFFPVYPPERLGQYMSTTSDGTDNGSGEEQKTQTASPPTAVSLTGPVTSTSPWPMAGPYPHQPYPSHLYPVPYTVPPHAMMVPPHMAHPSYQAQWISNPSYSQSVTQPHGYACGQQTQQQPQQHVPYVPLTVNGYPLYYQHPQQQSQLNNQSAYNPRNSLGVHDPTGVQQAPGQVMGQPGGIQPQVQQNYNQGKPGNGNRRDFGHHYKGNGNGGNGRPGRKGGISNNSSTDNGNGPTSGNAQPHPNNSANLTAGSRVIVNALPLQVTAA</sequence>
<feature type="compositionally biased region" description="Polar residues" evidence="3">
    <location>
        <begin position="560"/>
        <end position="570"/>
    </location>
</feature>
<reference evidence="5" key="1">
    <citation type="submission" date="2021-10" db="EMBL/GenBank/DDBJ databases">
        <title>De novo Genome Assembly of Clathrus columnatus (Basidiomycota, Fungi) Using Illumina and Nanopore Sequence Data.</title>
        <authorList>
            <person name="Ogiso-Tanaka E."/>
            <person name="Itagaki H."/>
            <person name="Hosoya T."/>
            <person name="Hosaka K."/>
        </authorList>
    </citation>
    <scope>NUCLEOTIDE SEQUENCE</scope>
    <source>
        <strain evidence="5">MO-923</strain>
    </source>
</reference>
<feature type="domain" description="RRM" evidence="4">
    <location>
        <begin position="123"/>
        <end position="202"/>
    </location>
</feature>
<feature type="region of interest" description="Disordered" evidence="3">
    <location>
        <begin position="1"/>
        <end position="53"/>
    </location>
</feature>
<evidence type="ECO:0000313" key="5">
    <source>
        <dbReference type="EMBL" id="GJJ09768.1"/>
    </source>
</evidence>
<feature type="region of interest" description="Disordered" evidence="3">
    <location>
        <begin position="850"/>
        <end position="1010"/>
    </location>
</feature>
<evidence type="ECO:0000313" key="6">
    <source>
        <dbReference type="Proteomes" id="UP001050691"/>
    </source>
</evidence>
<proteinExistence type="predicted"/>
<feature type="compositionally biased region" description="Polar residues" evidence="3">
    <location>
        <begin position="1318"/>
        <end position="1346"/>
    </location>
</feature>
<organism evidence="5 6">
    <name type="scientific">Clathrus columnatus</name>
    <dbReference type="NCBI Taxonomy" id="1419009"/>
    <lineage>
        <taxon>Eukaryota</taxon>
        <taxon>Fungi</taxon>
        <taxon>Dikarya</taxon>
        <taxon>Basidiomycota</taxon>
        <taxon>Agaricomycotina</taxon>
        <taxon>Agaricomycetes</taxon>
        <taxon>Phallomycetidae</taxon>
        <taxon>Phallales</taxon>
        <taxon>Clathraceae</taxon>
        <taxon>Clathrus</taxon>
    </lineage>
</organism>
<feature type="compositionally biased region" description="Polar residues" evidence="3">
    <location>
        <begin position="422"/>
        <end position="440"/>
    </location>
</feature>
<evidence type="ECO:0000256" key="1">
    <source>
        <dbReference type="ARBA" id="ARBA00022884"/>
    </source>
</evidence>
<dbReference type="InterPro" id="IPR012677">
    <property type="entry name" value="Nucleotide-bd_a/b_plait_sf"/>
</dbReference>
<feature type="compositionally biased region" description="Low complexity" evidence="3">
    <location>
        <begin position="22"/>
        <end position="38"/>
    </location>
</feature>
<protein>
    <recommendedName>
        <fullName evidence="4">RRM domain-containing protein</fullName>
    </recommendedName>
</protein>